<dbReference type="Gene3D" id="3.30.70.1320">
    <property type="entry name" value="Multidrug efflux transporter AcrB pore domain like"/>
    <property type="match status" value="1"/>
</dbReference>
<feature type="transmembrane region" description="Helical" evidence="9">
    <location>
        <begin position="473"/>
        <end position="500"/>
    </location>
</feature>
<evidence type="ECO:0000256" key="7">
    <source>
        <dbReference type="ARBA" id="ARBA00022989"/>
    </source>
</evidence>
<gene>
    <name evidence="11" type="ORF">CCS01_08935</name>
</gene>
<feature type="transmembrane region" description="Helical" evidence="9">
    <location>
        <begin position="12"/>
        <end position="34"/>
    </location>
</feature>
<dbReference type="InterPro" id="IPR001036">
    <property type="entry name" value="Acrflvin-R"/>
</dbReference>
<evidence type="ECO:0000256" key="9">
    <source>
        <dbReference type="RuleBase" id="RU364070"/>
    </source>
</evidence>
<dbReference type="EMBL" id="NHRY01000080">
    <property type="protein sequence ID" value="PPQ35017.1"/>
    <property type="molecule type" value="Genomic_DNA"/>
</dbReference>
<protein>
    <recommendedName>
        <fullName evidence="9">Efflux pump membrane transporter</fullName>
    </recommendedName>
</protein>
<feature type="transmembrane region" description="Helical" evidence="9">
    <location>
        <begin position="532"/>
        <end position="553"/>
    </location>
</feature>
<dbReference type="PRINTS" id="PR00702">
    <property type="entry name" value="ACRIFLAVINRP"/>
</dbReference>
<dbReference type="FunFam" id="3.30.70.1430:FF:000001">
    <property type="entry name" value="Efflux pump membrane transporter"/>
    <property type="match status" value="1"/>
</dbReference>
<evidence type="ECO:0000256" key="10">
    <source>
        <dbReference type="SAM" id="MobiDB-lite"/>
    </source>
</evidence>
<evidence type="ECO:0000313" key="11">
    <source>
        <dbReference type="EMBL" id="PPQ35017.1"/>
    </source>
</evidence>
<dbReference type="Gene3D" id="1.20.1640.10">
    <property type="entry name" value="Multidrug efflux transporter AcrB transmembrane domain"/>
    <property type="match status" value="2"/>
</dbReference>
<keyword evidence="4" id="KW-1003">Cell membrane</keyword>
<dbReference type="NCBIfam" id="NF000282">
    <property type="entry name" value="RND_permease_1"/>
    <property type="match status" value="1"/>
</dbReference>
<dbReference type="Proteomes" id="UP000239724">
    <property type="component" value="Unassembled WGS sequence"/>
</dbReference>
<evidence type="ECO:0000256" key="3">
    <source>
        <dbReference type="ARBA" id="ARBA00022448"/>
    </source>
</evidence>
<feature type="region of interest" description="Disordered" evidence="10">
    <location>
        <begin position="1035"/>
        <end position="1056"/>
    </location>
</feature>
<dbReference type="SUPFAM" id="SSF82866">
    <property type="entry name" value="Multidrug efflux transporter AcrB transmembrane domain"/>
    <property type="match status" value="2"/>
</dbReference>
<dbReference type="AlphaFoldDB" id="A0A2S6NJK0"/>
<dbReference type="SUPFAM" id="SSF82693">
    <property type="entry name" value="Multidrug efflux transporter AcrB pore domain, PN1, PN2, PC1 and PC2 subdomains"/>
    <property type="match status" value="3"/>
</dbReference>
<comment type="subcellular location">
    <subcellularLocation>
        <location evidence="1 9">Cell inner membrane</location>
        <topology evidence="1 9">Multi-pass membrane protein</topology>
    </subcellularLocation>
</comment>
<feature type="compositionally biased region" description="Basic and acidic residues" evidence="10">
    <location>
        <begin position="1042"/>
        <end position="1056"/>
    </location>
</feature>
<feature type="transmembrane region" description="Helical" evidence="9">
    <location>
        <begin position="439"/>
        <end position="461"/>
    </location>
</feature>
<keyword evidence="3 9" id="KW-0813">Transport</keyword>
<accession>A0A2S6NJK0</accession>
<feature type="transmembrane region" description="Helical" evidence="9">
    <location>
        <begin position="345"/>
        <end position="361"/>
    </location>
</feature>
<feature type="transmembrane region" description="Helical" evidence="9">
    <location>
        <begin position="395"/>
        <end position="418"/>
    </location>
</feature>
<dbReference type="Pfam" id="PF00873">
    <property type="entry name" value="ACR_tran"/>
    <property type="match status" value="1"/>
</dbReference>
<feature type="transmembrane region" description="Helical" evidence="9">
    <location>
        <begin position="923"/>
        <end position="947"/>
    </location>
</feature>
<dbReference type="SUPFAM" id="SSF82714">
    <property type="entry name" value="Multidrug efflux transporter AcrB TolC docking domain, DN and DC subdomains"/>
    <property type="match status" value="2"/>
</dbReference>
<dbReference type="RefSeq" id="WP_104518506.1">
    <property type="nucleotide sequence ID" value="NZ_NHRY01000080.1"/>
</dbReference>
<evidence type="ECO:0000256" key="5">
    <source>
        <dbReference type="ARBA" id="ARBA00022519"/>
    </source>
</evidence>
<dbReference type="GO" id="GO:0042910">
    <property type="term" value="F:xenobiotic transmembrane transporter activity"/>
    <property type="evidence" value="ECO:0007669"/>
    <property type="project" value="TreeGrafter"/>
</dbReference>
<feature type="transmembrane region" description="Helical" evidence="9">
    <location>
        <begin position="972"/>
        <end position="992"/>
    </location>
</feature>
<dbReference type="Gene3D" id="3.30.2090.10">
    <property type="entry name" value="Multidrug efflux transporter AcrB TolC docking domain, DN and DC subdomains"/>
    <property type="match status" value="2"/>
</dbReference>
<dbReference type="PANTHER" id="PTHR32063:SF76">
    <property type="entry name" value="EFFLUX PUMP MEMBRANE TRANSPORTER"/>
    <property type="match status" value="1"/>
</dbReference>
<evidence type="ECO:0000256" key="8">
    <source>
        <dbReference type="ARBA" id="ARBA00023136"/>
    </source>
</evidence>
<dbReference type="FunFam" id="1.20.1640.10:FF:000001">
    <property type="entry name" value="Efflux pump membrane transporter"/>
    <property type="match status" value="1"/>
</dbReference>
<comment type="similarity">
    <text evidence="2 9">Belongs to the resistance-nodulation-cell division (RND) (TC 2.A.6) family.</text>
</comment>
<feature type="transmembrane region" description="Helical" evidence="9">
    <location>
        <begin position="872"/>
        <end position="890"/>
    </location>
</feature>
<dbReference type="NCBIfam" id="TIGR00915">
    <property type="entry name" value="2A0602"/>
    <property type="match status" value="1"/>
</dbReference>
<dbReference type="PANTHER" id="PTHR32063">
    <property type="match status" value="1"/>
</dbReference>
<organism evidence="11 12">
    <name type="scientific">Rhodopila globiformis</name>
    <name type="common">Rhodopseudomonas globiformis</name>
    <dbReference type="NCBI Taxonomy" id="1071"/>
    <lineage>
        <taxon>Bacteria</taxon>
        <taxon>Pseudomonadati</taxon>
        <taxon>Pseudomonadota</taxon>
        <taxon>Alphaproteobacteria</taxon>
        <taxon>Acetobacterales</taxon>
        <taxon>Acetobacteraceae</taxon>
        <taxon>Rhodopila</taxon>
    </lineage>
</organism>
<evidence type="ECO:0000256" key="2">
    <source>
        <dbReference type="ARBA" id="ARBA00010942"/>
    </source>
</evidence>
<keyword evidence="6 9" id="KW-0812">Transmembrane</keyword>
<evidence type="ECO:0000256" key="6">
    <source>
        <dbReference type="ARBA" id="ARBA00022692"/>
    </source>
</evidence>
<dbReference type="GO" id="GO:0015562">
    <property type="term" value="F:efflux transmembrane transporter activity"/>
    <property type="evidence" value="ECO:0007669"/>
    <property type="project" value="InterPro"/>
</dbReference>
<keyword evidence="7 9" id="KW-1133">Transmembrane helix</keyword>
<dbReference type="Gene3D" id="3.30.70.1440">
    <property type="entry name" value="Multidrug efflux transporter AcrB pore domain"/>
    <property type="match status" value="1"/>
</dbReference>
<reference evidence="11 12" key="1">
    <citation type="journal article" date="2018" name="Arch. Microbiol.">
        <title>New insights into the metabolic potential of the phototrophic purple bacterium Rhodopila globiformis DSM 161(T) from its draft genome sequence and evidence for a vanadium-dependent nitrogenase.</title>
        <authorList>
            <person name="Imhoff J.F."/>
            <person name="Rahn T."/>
            <person name="Kunzel S."/>
            <person name="Neulinger S.C."/>
        </authorList>
    </citation>
    <scope>NUCLEOTIDE SEQUENCE [LARGE SCALE GENOMIC DNA]</scope>
    <source>
        <strain evidence="11 12">DSM 161</strain>
    </source>
</reference>
<dbReference type="GO" id="GO:0009636">
    <property type="term" value="P:response to toxic substance"/>
    <property type="evidence" value="ECO:0007669"/>
    <property type="project" value="UniProtKB-ARBA"/>
</dbReference>
<evidence type="ECO:0000256" key="1">
    <source>
        <dbReference type="ARBA" id="ARBA00004429"/>
    </source>
</evidence>
<dbReference type="GO" id="GO:0005886">
    <property type="term" value="C:plasma membrane"/>
    <property type="evidence" value="ECO:0007669"/>
    <property type="project" value="UniProtKB-SubCell"/>
</dbReference>
<dbReference type="InterPro" id="IPR027463">
    <property type="entry name" value="AcrB_DN_DC_subdom"/>
</dbReference>
<sequence>MFSSIFIHRPRLAAVIAIVTTIAGLLSLLVIPVAQYPDIVPPQVSVTTLYPGASAAVVEATVAQPIESQVVGVDKMIYMKSVSGNDGSYSLKVSFELGTDPDIDTVNVNNRVQVALSKLPEDVRRQGVTVKKQSSALLGVIALYSPKRTHNELFISNYATINLLDQIKSSPGVGDATLFGPQDYSMRAWVRTDRLTGLNLTTADIINAIQSQNVQAAVGRLGARPTGSDQQLQLNIQTKGRLTSPEEFAKIVIRTNPDGSVLRLGDVARLELGAANMDRSTRLDGGPAALIGVYQAPGANALKALDGVKQVLADAAKSFPDDLAWKVTYDPTTFVTATIHEVQKTLIEAFVLVVLVVYLFLGSFRATLIPTIAVPVSLIGTFIVLNAIGYSANTVSLLAIVLAIGIVVDDAIVVVEAVEQVMEHHPDLSPAEATTMAMGQIFAPIIAITLVLLSVFVPVAFIPGISGELFRQFAVTVAVSMFLSAINALTLSPALCALFLRPHHGPRRGPIGMLMRGIDWVRDGYGAIVARLVRISIIGLVMVAGSMAAIWGMGKVTPTGFLPEEDQGAFFVIVQLPDGASIGRTTGVVEQIERVLKQEPAIADYSATVGLNFIDNYSQSNAAFLIVSLKPFEDRKNPADSAPALIARLGAKLRAVRGGRAVPLAPPPIIGLGTGGGFSYVLQDVSGGNPKALAQVLRGLLVAANQDPKLSRVFSTFSASTPSVYLDIDRDKAQILKVPVSSIFQALQASLGGYYVNDMNLFGRTWQVQVQAEAADRSSVDDIYRINVRSQDGKMIPLRSLVEVRPIIGPQALIRYNNNLAVTVQGSPAPGVSSGQALAAMEQVAQQSLPRGYRGLWTDVSFQEKRAEGKTGIILGFAVLFAYLFLVALYESWTIPVPVLLSVTIGVVGSYVAILLAGLTLDLYAQIGMVVLIGLAAKNGILIVEFAKERRAEGMPLLEAATEGARLRFRPVMMTSFAFILGLLPLVIAVGPSQLARRDVGTPVFGGMLFASFLGIFAIPALYVTFQGIRERLRTSARPGRRKPEQPVSADHHVGA</sequence>
<feature type="transmembrane region" description="Helical" evidence="9">
    <location>
        <begin position="1004"/>
        <end position="1026"/>
    </location>
</feature>
<dbReference type="Gene3D" id="3.30.70.1430">
    <property type="entry name" value="Multidrug efflux transporter AcrB pore domain"/>
    <property type="match status" value="2"/>
</dbReference>
<evidence type="ECO:0000256" key="4">
    <source>
        <dbReference type="ARBA" id="ARBA00022475"/>
    </source>
</evidence>
<comment type="caution">
    <text evidence="11">The sequence shown here is derived from an EMBL/GenBank/DDBJ whole genome shotgun (WGS) entry which is preliminary data.</text>
</comment>
<dbReference type="InterPro" id="IPR004764">
    <property type="entry name" value="MdtF-like"/>
</dbReference>
<keyword evidence="8 9" id="KW-0472">Membrane</keyword>
<feature type="transmembrane region" description="Helical" evidence="9">
    <location>
        <begin position="368"/>
        <end position="389"/>
    </location>
</feature>
<keyword evidence="5 9" id="KW-0997">Cell inner membrane</keyword>
<proteinExistence type="inferred from homology"/>
<keyword evidence="12" id="KW-1185">Reference proteome</keyword>
<name>A0A2S6NJK0_RHOGL</name>
<feature type="transmembrane region" description="Helical" evidence="9">
    <location>
        <begin position="897"/>
        <end position="917"/>
    </location>
</feature>
<dbReference type="OrthoDB" id="9806532at2"/>
<evidence type="ECO:0000313" key="12">
    <source>
        <dbReference type="Proteomes" id="UP000239724"/>
    </source>
</evidence>